<sequence>MASEKLTIREAINKATRQQTLTQRIAKVYLAINNNLYDPKLYQERDAAIELFQSQLDELKLYAPTDKTKASLKHVQLLWKDYKAVANWSINEEGAVKVLQLCDAILFASDLLSMAYQEYAQELNEGTFNHIETLNIIKLIETTGTQRMLTQRMMLFYLAAKQNIDLANSQQKLALEVEKYKNTLKQLENADLHSQDIRTELKVIQQDWTKLNTLLNNLDNDIDQVNEMMSLADNICKEADKISVLYEVLGVKLTISKAINVSSYQNMLTQRIAKAYVALAYGYAPAKYKREITESIDLFEEHMLSMIRSSGATEDFKATVGVVKTMWKNYKKLVTSWDKIDEISVIKVLEKGHVMMATCDRVAQEIEVLAKTIPEYKAFFVKENGEATNTQENIAHQMHLAGLQRVYSQRIAIYYVMNALEIDAHLSLQRMKSTIASYNKNMQDMLTSSVNSPQINAELKKVKTLWDVIEKRCDTPTKDDITPIMDLCANLFTELDQLNNTYEQEIDNLFMQQK</sequence>
<reference evidence="6" key="1">
    <citation type="submission" date="2020-01" db="EMBL/GenBank/DDBJ databases">
        <authorList>
            <person name="Meier V. D."/>
            <person name="Meier V D."/>
        </authorList>
    </citation>
    <scope>NUCLEOTIDE SEQUENCE</scope>
    <source>
        <strain evidence="6">HLG_WM_MAG_10</strain>
    </source>
</reference>
<name>A0A6S6SB07_9BACT</name>
<proteinExistence type="predicted"/>
<evidence type="ECO:0000256" key="2">
    <source>
        <dbReference type="ARBA" id="ARBA00022692"/>
    </source>
</evidence>
<evidence type="ECO:0000256" key="3">
    <source>
        <dbReference type="ARBA" id="ARBA00022989"/>
    </source>
</evidence>
<dbReference type="InterPro" id="IPR029095">
    <property type="entry name" value="NarX-like_N"/>
</dbReference>
<keyword evidence="2" id="KW-0812">Transmembrane</keyword>
<dbReference type="EMBL" id="CACVAQ010000074">
    <property type="protein sequence ID" value="CAA6802274.1"/>
    <property type="molecule type" value="Genomic_DNA"/>
</dbReference>
<evidence type="ECO:0000256" key="4">
    <source>
        <dbReference type="ARBA" id="ARBA00023136"/>
    </source>
</evidence>
<keyword evidence="3" id="KW-1133">Transmembrane helix</keyword>
<dbReference type="AlphaFoldDB" id="A0A6S6SB07"/>
<organism evidence="6">
    <name type="scientific">uncultured Aureispira sp</name>
    <dbReference type="NCBI Taxonomy" id="1331704"/>
    <lineage>
        <taxon>Bacteria</taxon>
        <taxon>Pseudomonadati</taxon>
        <taxon>Bacteroidota</taxon>
        <taxon>Saprospiria</taxon>
        <taxon>Saprospirales</taxon>
        <taxon>Saprospiraceae</taxon>
        <taxon>Aureispira</taxon>
        <taxon>environmental samples</taxon>
    </lineage>
</organism>
<evidence type="ECO:0000256" key="1">
    <source>
        <dbReference type="ARBA" id="ARBA00004141"/>
    </source>
</evidence>
<keyword evidence="4" id="KW-0472">Membrane</keyword>
<comment type="subcellular location">
    <subcellularLocation>
        <location evidence="1">Membrane</location>
        <topology evidence="1">Multi-pass membrane protein</topology>
    </subcellularLocation>
</comment>
<evidence type="ECO:0000313" key="6">
    <source>
        <dbReference type="EMBL" id="CAA6802274.1"/>
    </source>
</evidence>
<feature type="domain" description="NarX-like N-terminal" evidence="5">
    <location>
        <begin position="139"/>
        <end position="216"/>
    </location>
</feature>
<evidence type="ECO:0000259" key="5">
    <source>
        <dbReference type="Pfam" id="PF13675"/>
    </source>
</evidence>
<feature type="domain" description="NarX-like N-terminal" evidence="5">
    <location>
        <begin position="256"/>
        <end position="334"/>
    </location>
</feature>
<dbReference type="Pfam" id="PF13675">
    <property type="entry name" value="PilJ"/>
    <property type="match status" value="4"/>
</dbReference>
<feature type="domain" description="NarX-like N-terminal" evidence="5">
    <location>
        <begin position="388"/>
        <end position="477"/>
    </location>
</feature>
<feature type="domain" description="NarX-like N-terminal" evidence="5">
    <location>
        <begin position="10"/>
        <end position="91"/>
    </location>
</feature>
<protein>
    <recommendedName>
        <fullName evidence="5">NarX-like N-terminal domain-containing protein</fullName>
    </recommendedName>
</protein>
<dbReference type="GO" id="GO:0016020">
    <property type="term" value="C:membrane"/>
    <property type="evidence" value="ECO:0007669"/>
    <property type="project" value="UniProtKB-SubCell"/>
</dbReference>
<gene>
    <name evidence="6" type="ORF">HELGO_WM31813</name>
</gene>
<accession>A0A6S6SB07</accession>